<evidence type="ECO:0000313" key="1">
    <source>
        <dbReference type="EMBL" id="GAF99963.1"/>
    </source>
</evidence>
<dbReference type="EMBL" id="BARS01027606">
    <property type="protein sequence ID" value="GAF99963.1"/>
    <property type="molecule type" value="Genomic_DNA"/>
</dbReference>
<protein>
    <submittedName>
        <fullName evidence="1">Uncharacterized protein</fullName>
    </submittedName>
</protein>
<name>X0U2I3_9ZZZZ</name>
<sequence length="54" mass="6272">MWWANDFLNVKGGKLYLEDKEATKVAKAHGTPLFIYSKKLPETFVRQEISSEQK</sequence>
<reference evidence="1" key="1">
    <citation type="journal article" date="2014" name="Front. Microbiol.">
        <title>High frequency of phylogenetically diverse reductive dehalogenase-homologous genes in deep subseafloor sedimentary metagenomes.</title>
        <authorList>
            <person name="Kawai M."/>
            <person name="Futagami T."/>
            <person name="Toyoda A."/>
            <person name="Takaki Y."/>
            <person name="Nishi S."/>
            <person name="Hori S."/>
            <person name="Arai W."/>
            <person name="Tsubouchi T."/>
            <person name="Morono Y."/>
            <person name="Uchiyama I."/>
            <person name="Ito T."/>
            <person name="Fujiyama A."/>
            <person name="Inagaki F."/>
            <person name="Takami H."/>
        </authorList>
    </citation>
    <scope>NUCLEOTIDE SEQUENCE</scope>
    <source>
        <strain evidence="1">Expedition CK06-06</strain>
    </source>
</reference>
<dbReference type="AlphaFoldDB" id="X0U2I3"/>
<gene>
    <name evidence="1" type="ORF">S01H1_43339</name>
</gene>
<organism evidence="1">
    <name type="scientific">marine sediment metagenome</name>
    <dbReference type="NCBI Taxonomy" id="412755"/>
    <lineage>
        <taxon>unclassified sequences</taxon>
        <taxon>metagenomes</taxon>
        <taxon>ecological metagenomes</taxon>
    </lineage>
</organism>
<accession>X0U2I3</accession>
<proteinExistence type="predicted"/>
<comment type="caution">
    <text evidence="1">The sequence shown here is derived from an EMBL/GenBank/DDBJ whole genome shotgun (WGS) entry which is preliminary data.</text>
</comment>